<proteinExistence type="predicted"/>
<dbReference type="EMBL" id="GBRH01182759">
    <property type="protein sequence ID" value="JAE15137.1"/>
    <property type="molecule type" value="Transcribed_RNA"/>
</dbReference>
<reference evidence="1" key="1">
    <citation type="submission" date="2014-09" db="EMBL/GenBank/DDBJ databases">
        <authorList>
            <person name="Magalhaes I.L.F."/>
            <person name="Oliveira U."/>
            <person name="Santos F.R."/>
            <person name="Vidigal T.H.D.A."/>
            <person name="Brescovit A.D."/>
            <person name="Santos A.J."/>
        </authorList>
    </citation>
    <scope>NUCLEOTIDE SEQUENCE</scope>
    <source>
        <tissue evidence="1">Shoot tissue taken approximately 20 cm above the soil surface</tissue>
    </source>
</reference>
<reference evidence="1" key="2">
    <citation type="journal article" date="2015" name="Data Brief">
        <title>Shoot transcriptome of the giant reed, Arundo donax.</title>
        <authorList>
            <person name="Barrero R.A."/>
            <person name="Guerrero F.D."/>
            <person name="Moolhuijzen P."/>
            <person name="Goolsby J.A."/>
            <person name="Tidwell J."/>
            <person name="Bellgard S.E."/>
            <person name="Bellgard M.I."/>
        </authorList>
    </citation>
    <scope>NUCLEOTIDE SEQUENCE</scope>
    <source>
        <tissue evidence="1">Shoot tissue taken approximately 20 cm above the soil surface</tissue>
    </source>
</reference>
<protein>
    <submittedName>
        <fullName evidence="1">Uncharacterized protein</fullName>
    </submittedName>
</protein>
<evidence type="ECO:0000313" key="1">
    <source>
        <dbReference type="EMBL" id="JAE15137.1"/>
    </source>
</evidence>
<name>A0A0A9FSA2_ARUDO</name>
<sequence>MGNIVCKPGKVKSFVACASVEVSTFYLAQSVCDWHNQ</sequence>
<accession>A0A0A9FSA2</accession>
<organism evidence="1">
    <name type="scientific">Arundo donax</name>
    <name type="common">Giant reed</name>
    <name type="synonym">Donax arundinaceus</name>
    <dbReference type="NCBI Taxonomy" id="35708"/>
    <lineage>
        <taxon>Eukaryota</taxon>
        <taxon>Viridiplantae</taxon>
        <taxon>Streptophyta</taxon>
        <taxon>Embryophyta</taxon>
        <taxon>Tracheophyta</taxon>
        <taxon>Spermatophyta</taxon>
        <taxon>Magnoliopsida</taxon>
        <taxon>Liliopsida</taxon>
        <taxon>Poales</taxon>
        <taxon>Poaceae</taxon>
        <taxon>PACMAD clade</taxon>
        <taxon>Arundinoideae</taxon>
        <taxon>Arundineae</taxon>
        <taxon>Arundo</taxon>
    </lineage>
</organism>
<dbReference type="AlphaFoldDB" id="A0A0A9FSA2"/>